<dbReference type="EMBL" id="CP060780">
    <property type="protein sequence ID" value="QNP42474.1"/>
    <property type="molecule type" value="Genomic_DNA"/>
</dbReference>
<gene>
    <name evidence="1" type="ORF">H9L15_09290</name>
</gene>
<dbReference type="Proteomes" id="UP000516134">
    <property type="component" value="Chromosome"/>
</dbReference>
<name>A0ABX6SYU5_9SPHN</name>
<evidence type="ECO:0000313" key="2">
    <source>
        <dbReference type="Proteomes" id="UP000516134"/>
    </source>
</evidence>
<keyword evidence="2" id="KW-1185">Reference proteome</keyword>
<sequence>MSLVLALVAVSAGSLSNDQLAVTAMHNFGACVVSETPQGARDILALDYWTEAYDKRMRSIAKGHDRCAPGATLRFNRLLFAGALAEALIKLDAGPDLSTKTAFNEAREPIPARSPSEEMALCAVLNAPQATAAVLSTSPATKQEVDAMRPLGPVLSECLKKGAMVEINKPGLRSMLALAAYRVLSAPTKAAQ</sequence>
<evidence type="ECO:0000313" key="1">
    <source>
        <dbReference type="EMBL" id="QNP42474.1"/>
    </source>
</evidence>
<proteinExistence type="predicted"/>
<organism evidence="1 2">
    <name type="scientific">Sphingomonas daechungensis</name>
    <dbReference type="NCBI Taxonomy" id="1176646"/>
    <lineage>
        <taxon>Bacteria</taxon>
        <taxon>Pseudomonadati</taxon>
        <taxon>Pseudomonadota</taxon>
        <taxon>Alphaproteobacteria</taxon>
        <taxon>Sphingomonadales</taxon>
        <taxon>Sphingomonadaceae</taxon>
        <taxon>Sphingomonas</taxon>
    </lineage>
</organism>
<dbReference type="RefSeq" id="WP_187713906.1">
    <property type="nucleotide sequence ID" value="NZ_BAABJC010000001.1"/>
</dbReference>
<protein>
    <submittedName>
        <fullName evidence="1">Uncharacterized protein</fullName>
    </submittedName>
</protein>
<reference evidence="1 2" key="1">
    <citation type="submission" date="2020-08" db="EMBL/GenBank/DDBJ databases">
        <title>Genome sequence of Sphingomonas daechungensis KACC 18115T.</title>
        <authorList>
            <person name="Hyun D.-W."/>
            <person name="Bae J.-W."/>
        </authorList>
    </citation>
    <scope>NUCLEOTIDE SEQUENCE [LARGE SCALE GENOMIC DNA]</scope>
    <source>
        <strain evidence="1 2">KACC 18115</strain>
    </source>
</reference>
<accession>A0ABX6SYU5</accession>